<protein>
    <recommendedName>
        <fullName evidence="1">DUF6729 domain-containing protein</fullName>
    </recommendedName>
</protein>
<dbReference type="InterPro" id="IPR046616">
    <property type="entry name" value="DUF6729"/>
</dbReference>
<dbReference type="PANTHER" id="PTHR24401">
    <property type="entry name" value="SI:CH211-243P7.3-RELATED"/>
    <property type="match status" value="1"/>
</dbReference>
<name>A0AAV4A8S7_9GAST</name>
<dbReference type="Pfam" id="PF20499">
    <property type="entry name" value="DUF6729"/>
    <property type="match status" value="1"/>
</dbReference>
<evidence type="ECO:0000313" key="3">
    <source>
        <dbReference type="Proteomes" id="UP000735302"/>
    </source>
</evidence>
<reference evidence="2 3" key="1">
    <citation type="journal article" date="2021" name="Elife">
        <title>Chloroplast acquisition without the gene transfer in kleptoplastic sea slugs, Plakobranchus ocellatus.</title>
        <authorList>
            <person name="Maeda T."/>
            <person name="Takahashi S."/>
            <person name="Yoshida T."/>
            <person name="Shimamura S."/>
            <person name="Takaki Y."/>
            <person name="Nagai Y."/>
            <person name="Toyoda A."/>
            <person name="Suzuki Y."/>
            <person name="Arimoto A."/>
            <person name="Ishii H."/>
            <person name="Satoh N."/>
            <person name="Nishiyama T."/>
            <person name="Hasebe M."/>
            <person name="Maruyama T."/>
            <person name="Minagawa J."/>
            <person name="Obokata J."/>
            <person name="Shigenobu S."/>
        </authorList>
    </citation>
    <scope>NUCLEOTIDE SEQUENCE [LARGE SCALE GENOMIC DNA]</scope>
</reference>
<dbReference type="EMBL" id="BLXT01003657">
    <property type="protein sequence ID" value="GFO02874.1"/>
    <property type="molecule type" value="Genomic_DNA"/>
</dbReference>
<sequence length="157" mass="18270">MWVSKAIFQDSGKLKNQLQMWYHPPQPAAVYSLLPASANVFFTHRFFLRMPYRIWGVPFQCSKPEYCRQQSASCELQKVVPRVIDLSDDHYMEAEVASWSMDILNQLDLAHRSYFTTVLDKHVVALLKDRSLGNSSTQSACKLQENHTQDYLERKLL</sequence>
<dbReference type="AlphaFoldDB" id="A0AAV4A8S7"/>
<accession>A0AAV4A8S7</accession>
<gene>
    <name evidence="2" type="ORF">PoB_002937900</name>
</gene>
<comment type="caution">
    <text evidence="2">The sequence shown here is derived from an EMBL/GenBank/DDBJ whole genome shotgun (WGS) entry which is preliminary data.</text>
</comment>
<keyword evidence="3" id="KW-1185">Reference proteome</keyword>
<dbReference type="PANTHER" id="PTHR24401:SF29">
    <property type="entry name" value="SI:CH211-243P7.3-RELATED"/>
    <property type="match status" value="1"/>
</dbReference>
<dbReference type="Proteomes" id="UP000735302">
    <property type="component" value="Unassembled WGS sequence"/>
</dbReference>
<proteinExistence type="predicted"/>
<organism evidence="2 3">
    <name type="scientific">Plakobranchus ocellatus</name>
    <dbReference type="NCBI Taxonomy" id="259542"/>
    <lineage>
        <taxon>Eukaryota</taxon>
        <taxon>Metazoa</taxon>
        <taxon>Spiralia</taxon>
        <taxon>Lophotrochozoa</taxon>
        <taxon>Mollusca</taxon>
        <taxon>Gastropoda</taxon>
        <taxon>Heterobranchia</taxon>
        <taxon>Euthyneura</taxon>
        <taxon>Panpulmonata</taxon>
        <taxon>Sacoglossa</taxon>
        <taxon>Placobranchoidea</taxon>
        <taxon>Plakobranchidae</taxon>
        <taxon>Plakobranchus</taxon>
    </lineage>
</organism>
<feature type="domain" description="DUF6729" evidence="1">
    <location>
        <begin position="2"/>
        <end position="155"/>
    </location>
</feature>
<evidence type="ECO:0000259" key="1">
    <source>
        <dbReference type="Pfam" id="PF20499"/>
    </source>
</evidence>
<evidence type="ECO:0000313" key="2">
    <source>
        <dbReference type="EMBL" id="GFO02874.1"/>
    </source>
</evidence>